<dbReference type="AlphaFoldDB" id="A0A3S2UJP7"/>
<evidence type="ECO:0000313" key="2">
    <source>
        <dbReference type="Proteomes" id="UP000285211"/>
    </source>
</evidence>
<name>A0A3S2UJP7_9FLAO</name>
<evidence type="ECO:0000313" key="1">
    <source>
        <dbReference type="EMBL" id="RVT76607.1"/>
    </source>
</evidence>
<protein>
    <submittedName>
        <fullName evidence="1">Uncharacterized protein</fullName>
    </submittedName>
</protein>
<comment type="caution">
    <text evidence="1">The sequence shown here is derived from an EMBL/GenBank/DDBJ whole genome shotgun (WGS) entry which is preliminary data.</text>
</comment>
<proteinExistence type="predicted"/>
<sequence length="300" mass="35430">MADKLNAVENVDLVYINIDSISFSYKNKLSRIGNVLRKTFSFPGLKEINRTNYIKNKLSNQFFDQILVIRPDKISKSALLCLRENTQQLVCYLFDGIENFKDQKKTLSYFDIVYSYDKKDAEKYNFTFLSNYIYDDEIEKKPITNLAFNISSYDKRFPFLENLAKYLKQIKVSFRFIVKNEKLFSHDLIEVSERYLSISEVKIIIAESLALVDIQKENQQGLSFRIFEALGYRKKIITNNQDIITYDFYNPNNIFVITEDNYQVSKDFFDSPYVEIPLGVLKKYHINNWILVVFNVECDL</sequence>
<accession>A0A3S2UJP7</accession>
<dbReference type="RefSeq" id="WP_128194713.1">
    <property type="nucleotide sequence ID" value="NZ_SACJ01000004.1"/>
</dbReference>
<dbReference type="Proteomes" id="UP000285211">
    <property type="component" value="Unassembled WGS sequence"/>
</dbReference>
<gene>
    <name evidence="1" type="ORF">EOD40_08880</name>
</gene>
<keyword evidence="2" id="KW-1185">Reference proteome</keyword>
<dbReference type="EMBL" id="SACJ01000004">
    <property type="protein sequence ID" value="RVT76607.1"/>
    <property type="molecule type" value="Genomic_DNA"/>
</dbReference>
<dbReference type="OrthoDB" id="3251881at2"/>
<reference evidence="1 2" key="1">
    <citation type="submission" date="2019-01" db="EMBL/GenBank/DDBJ databases">
        <authorList>
            <person name="Chen W.-M."/>
        </authorList>
    </citation>
    <scope>NUCLEOTIDE SEQUENCE [LARGE SCALE GENOMIC DNA]</scope>
    <source>
        <strain evidence="1 2">BBQ-12</strain>
    </source>
</reference>
<organism evidence="1 2">
    <name type="scientific">Flavobacterium sufflavum</name>
    <dbReference type="NCBI Taxonomy" id="1921138"/>
    <lineage>
        <taxon>Bacteria</taxon>
        <taxon>Pseudomonadati</taxon>
        <taxon>Bacteroidota</taxon>
        <taxon>Flavobacteriia</taxon>
        <taxon>Flavobacteriales</taxon>
        <taxon>Flavobacteriaceae</taxon>
        <taxon>Flavobacterium</taxon>
    </lineage>
</organism>